<dbReference type="Gene3D" id="3.40.50.2000">
    <property type="entry name" value="Glycogen Phosphorylase B"/>
    <property type="match status" value="2"/>
</dbReference>
<dbReference type="Proteomes" id="UP000819052">
    <property type="component" value="Unassembled WGS sequence"/>
</dbReference>
<comment type="caution">
    <text evidence="3">The sequence shown here is derived from an EMBL/GenBank/DDBJ whole genome shotgun (WGS) entry which is preliminary data.</text>
</comment>
<gene>
    <name evidence="3" type="ORF">F1609_11955</name>
</gene>
<dbReference type="EMBL" id="VVIW01000005">
    <property type="protein sequence ID" value="NHZ40865.1"/>
    <property type="molecule type" value="Genomic_DNA"/>
</dbReference>
<keyword evidence="2" id="KW-0808">Transferase</keyword>
<dbReference type="RefSeq" id="WP_167076660.1">
    <property type="nucleotide sequence ID" value="NZ_VVIW01000005.1"/>
</dbReference>
<proteinExistence type="predicted"/>
<evidence type="ECO:0000313" key="4">
    <source>
        <dbReference type="Proteomes" id="UP000819052"/>
    </source>
</evidence>
<accession>A0ABX0M154</accession>
<dbReference type="InterPro" id="IPR002201">
    <property type="entry name" value="Glyco_trans_9"/>
</dbReference>
<keyword evidence="4" id="KW-1185">Reference proteome</keyword>
<dbReference type="InterPro" id="IPR051199">
    <property type="entry name" value="LPS_LOS_Heptosyltrfase"/>
</dbReference>
<name>A0ABX0M154_9BURK</name>
<organism evidence="3 4">
    <name type="scientific">Massilia aquatica</name>
    <dbReference type="NCBI Taxonomy" id="2609000"/>
    <lineage>
        <taxon>Bacteria</taxon>
        <taxon>Pseudomonadati</taxon>
        <taxon>Pseudomonadota</taxon>
        <taxon>Betaproteobacteria</taxon>
        <taxon>Burkholderiales</taxon>
        <taxon>Oxalobacteraceae</taxon>
        <taxon>Telluria group</taxon>
        <taxon>Massilia</taxon>
    </lineage>
</organism>
<evidence type="ECO:0000256" key="1">
    <source>
        <dbReference type="ARBA" id="ARBA00022676"/>
    </source>
</evidence>
<sequence>MSAPQWMDARNILCVRLDSMGDVLMCTPAMRALRQARPGRTLTLLSSASGTALAPYLDDVDAVITYAAPWMKTGASHGAPHPPSADSDFIGQLAERHFDAAVVFTSFSQSALPAALMCYMAGIPLRLGHCRENPYRMLSHWVLDDEPGAQIRHEVQRQRDLVASVGCRSADARMQFALRAHDLMAVRRMLEERGIRRGRPWILMHPGASAASRRYPPERWADVIGALSRRTGCPIVLTGDAHEAALIEGIRAGCGVATHSLAGQLGLGQLGAAIRLATVVVSNNTGPAHIAAALGTPLATLYALTNPQHTPWQVESRLLFHDVPCRFCYKSVCPEGHHDCLGKVAPGAVVDAVCSLMGATRHYRSSSTGPSADPHTAGPALLLGRQGEAGIGDNASGQPCRDQAHFPIGNNAAQALAQLHVLGDGHGGPVRVQHIRTCAAVNFAQHDFYLGIAHRVLTVRGKRRV</sequence>
<dbReference type="SUPFAM" id="SSF53756">
    <property type="entry name" value="UDP-Glycosyltransferase/glycogen phosphorylase"/>
    <property type="match status" value="1"/>
</dbReference>
<evidence type="ECO:0000256" key="2">
    <source>
        <dbReference type="ARBA" id="ARBA00022679"/>
    </source>
</evidence>
<dbReference type="Pfam" id="PF01075">
    <property type="entry name" value="Glyco_transf_9"/>
    <property type="match status" value="1"/>
</dbReference>
<evidence type="ECO:0000313" key="3">
    <source>
        <dbReference type="EMBL" id="NHZ40865.1"/>
    </source>
</evidence>
<protein>
    <submittedName>
        <fullName evidence="3">Glycosyltransferase family 9 protein</fullName>
    </submittedName>
</protein>
<keyword evidence="1" id="KW-0328">Glycosyltransferase</keyword>
<dbReference type="CDD" id="cd03789">
    <property type="entry name" value="GT9_LPS_heptosyltransferase"/>
    <property type="match status" value="1"/>
</dbReference>
<dbReference type="PANTHER" id="PTHR30160">
    <property type="entry name" value="TETRAACYLDISACCHARIDE 4'-KINASE-RELATED"/>
    <property type="match status" value="1"/>
</dbReference>
<reference evidence="3 4" key="1">
    <citation type="submission" date="2019-09" db="EMBL/GenBank/DDBJ databases">
        <title>Taxonomy of Antarctic Massilia spp.: description of Massilia rubra sp. nov., Massilia aquatica sp. nov., Massilia mucilaginosa sp. nov., Massilia frigida sp. nov. isolated from streams, lakes and regoliths.</title>
        <authorList>
            <person name="Holochova P."/>
            <person name="Sedlacek I."/>
            <person name="Kralova S."/>
            <person name="Maslanova I."/>
            <person name="Busse H.-J."/>
            <person name="Stankova E."/>
            <person name="Vrbovska V."/>
            <person name="Kovarovic V."/>
            <person name="Bartak M."/>
            <person name="Svec P."/>
            <person name="Pantucek R."/>
        </authorList>
    </citation>
    <scope>NUCLEOTIDE SEQUENCE [LARGE SCALE GENOMIC DNA]</scope>
    <source>
        <strain evidence="3 4">CCM 8693</strain>
    </source>
</reference>
<dbReference type="PANTHER" id="PTHR30160:SF1">
    <property type="entry name" value="LIPOPOLYSACCHARIDE 1,2-N-ACETYLGLUCOSAMINETRANSFERASE-RELATED"/>
    <property type="match status" value="1"/>
</dbReference>